<dbReference type="SUPFAM" id="SSF57783">
    <property type="entry name" value="Zinc beta-ribbon"/>
    <property type="match status" value="1"/>
</dbReference>
<feature type="region of interest" description="Disordered" evidence="1">
    <location>
        <begin position="393"/>
        <end position="413"/>
    </location>
</feature>
<evidence type="ECO:0000259" key="2">
    <source>
        <dbReference type="SMART" id="SM00400"/>
    </source>
</evidence>
<reference evidence="3 4" key="1">
    <citation type="submission" date="2010-10" db="EMBL/GenBank/DDBJ databases">
        <authorList>
            <consortium name="The Broad Institute Genome Sequencing Platform"/>
            <person name="Ward D."/>
            <person name="Earl A."/>
            <person name="Feldgarden M."/>
            <person name="Young S.K."/>
            <person name="Gargeya S."/>
            <person name="Zeng Q."/>
            <person name="Alvarado L."/>
            <person name="Berlin A."/>
            <person name="Bochicchio J."/>
            <person name="Chapman S.B."/>
            <person name="Chen Z."/>
            <person name="Freedman E."/>
            <person name="Gellesch M."/>
            <person name="Goldberg J."/>
            <person name="Griggs A."/>
            <person name="Gujja S."/>
            <person name="Heilman E."/>
            <person name="Heiman D."/>
            <person name="Howarth C."/>
            <person name="Mehta T."/>
            <person name="Neiman D."/>
            <person name="Pearson M."/>
            <person name="Roberts A."/>
            <person name="Saif S."/>
            <person name="Shea T."/>
            <person name="Shenoy N."/>
            <person name="Sisk P."/>
            <person name="Stolte C."/>
            <person name="Sykes S."/>
            <person name="White J."/>
            <person name="Yandava C."/>
            <person name="Allen-Vercoe E."/>
            <person name="Sibley C."/>
            <person name="Ambrose C.E."/>
            <person name="Strauss J."/>
            <person name="Daigneault M."/>
            <person name="Haas B."/>
            <person name="Nusbaum C."/>
            <person name="Birren B."/>
        </authorList>
    </citation>
    <scope>NUCLEOTIDE SEQUENCE [LARGE SCALE GENOMIC DNA]</scope>
    <source>
        <strain evidence="3 4">3_1_6</strain>
    </source>
</reference>
<dbReference type="RefSeq" id="WP_005026859.1">
    <property type="nucleotide sequence ID" value="NZ_KE150238.1"/>
</dbReference>
<dbReference type="AlphaFoldDB" id="E5Y5T6"/>
<dbReference type="Proteomes" id="UP000006034">
    <property type="component" value="Unassembled WGS sequence"/>
</dbReference>
<name>E5Y5T6_BILW3</name>
<gene>
    <name evidence="3" type="ORF">HMPREF0179_01549</name>
</gene>
<dbReference type="Gene3D" id="3.90.580.10">
    <property type="entry name" value="Zinc finger, CHC2-type domain"/>
    <property type="match status" value="1"/>
</dbReference>
<dbReference type="InterPro" id="IPR036977">
    <property type="entry name" value="DNA_primase_Znf_CHC2"/>
</dbReference>
<dbReference type="GO" id="GO:0006260">
    <property type="term" value="P:DNA replication"/>
    <property type="evidence" value="ECO:0007669"/>
    <property type="project" value="InterPro"/>
</dbReference>
<dbReference type="InterPro" id="IPR002694">
    <property type="entry name" value="Znf_CHC2"/>
</dbReference>
<dbReference type="GO" id="GO:0003677">
    <property type="term" value="F:DNA binding"/>
    <property type="evidence" value="ECO:0007669"/>
    <property type="project" value="InterPro"/>
</dbReference>
<dbReference type="SUPFAM" id="SSF56731">
    <property type="entry name" value="DNA primase core"/>
    <property type="match status" value="1"/>
</dbReference>
<evidence type="ECO:0000313" key="3">
    <source>
        <dbReference type="EMBL" id="EFV44648.1"/>
    </source>
</evidence>
<dbReference type="EMBL" id="ADCP02000001">
    <property type="protein sequence ID" value="EFV44648.1"/>
    <property type="molecule type" value="Genomic_DNA"/>
</dbReference>
<dbReference type="STRING" id="563192.HMPREF0179_01549"/>
<proteinExistence type="predicted"/>
<dbReference type="GO" id="GO:0003899">
    <property type="term" value="F:DNA-directed RNA polymerase activity"/>
    <property type="evidence" value="ECO:0007669"/>
    <property type="project" value="InterPro"/>
</dbReference>
<organism evidence="3 4">
    <name type="scientific">Bilophila wadsworthia (strain 3_1_6)</name>
    <dbReference type="NCBI Taxonomy" id="563192"/>
    <lineage>
        <taxon>Bacteria</taxon>
        <taxon>Pseudomonadati</taxon>
        <taxon>Thermodesulfobacteriota</taxon>
        <taxon>Desulfovibrionia</taxon>
        <taxon>Desulfovibrionales</taxon>
        <taxon>Desulfovibrionaceae</taxon>
        <taxon>Bilophila</taxon>
    </lineage>
</organism>
<keyword evidence="4" id="KW-1185">Reference proteome</keyword>
<dbReference type="SMART" id="SM00400">
    <property type="entry name" value="ZnF_CHCC"/>
    <property type="match status" value="1"/>
</dbReference>
<comment type="caution">
    <text evidence="3">The sequence shown here is derived from an EMBL/GenBank/DDBJ whole genome shotgun (WGS) entry which is preliminary data.</text>
</comment>
<dbReference type="OrthoDB" id="8967890at2"/>
<accession>E5Y5T6</accession>
<dbReference type="HOGENOM" id="CLU_034077_0_0_7"/>
<dbReference type="GeneID" id="78086669"/>
<feature type="domain" description="Zinc finger CHC2-type" evidence="2">
    <location>
        <begin position="52"/>
        <end position="94"/>
    </location>
</feature>
<evidence type="ECO:0000313" key="4">
    <source>
        <dbReference type="Proteomes" id="UP000006034"/>
    </source>
</evidence>
<protein>
    <recommendedName>
        <fullName evidence="2">Zinc finger CHC2-type domain-containing protein</fullName>
    </recommendedName>
</protein>
<evidence type="ECO:0000256" key="1">
    <source>
        <dbReference type="SAM" id="MobiDB-lite"/>
    </source>
</evidence>
<reference evidence="3 4" key="2">
    <citation type="submission" date="2013-04" db="EMBL/GenBank/DDBJ databases">
        <title>The Genome Sequence of Bilophila wadsworthia 3_1_6.</title>
        <authorList>
            <consortium name="The Broad Institute Genomics Platform"/>
            <person name="Earl A."/>
            <person name="Ward D."/>
            <person name="Feldgarden M."/>
            <person name="Gevers D."/>
            <person name="Sibley C."/>
            <person name="Strauss J."/>
            <person name="Allen-Vercoe E."/>
            <person name="Walker B."/>
            <person name="Young S."/>
            <person name="Zeng Q."/>
            <person name="Gargeya S."/>
            <person name="Fitzgerald M."/>
            <person name="Haas B."/>
            <person name="Abouelleil A."/>
            <person name="Allen A.W."/>
            <person name="Alvarado L."/>
            <person name="Arachchi H.M."/>
            <person name="Berlin A.M."/>
            <person name="Chapman S.B."/>
            <person name="Gainer-Dewar J."/>
            <person name="Goldberg J."/>
            <person name="Griggs A."/>
            <person name="Gujja S."/>
            <person name="Hansen M."/>
            <person name="Howarth C."/>
            <person name="Imamovic A."/>
            <person name="Ireland A."/>
            <person name="Larimer J."/>
            <person name="McCowan C."/>
            <person name="Murphy C."/>
            <person name="Pearson M."/>
            <person name="Poon T.W."/>
            <person name="Priest M."/>
            <person name="Roberts A."/>
            <person name="Saif S."/>
            <person name="Shea T."/>
            <person name="Sisk P."/>
            <person name="Sykes S."/>
            <person name="Wortman J."/>
            <person name="Nusbaum C."/>
            <person name="Birren B."/>
        </authorList>
    </citation>
    <scope>NUCLEOTIDE SEQUENCE [LARGE SCALE GENOMIC DNA]</scope>
    <source>
        <strain evidence="3 4">3_1_6</strain>
    </source>
</reference>
<dbReference type="GO" id="GO:0008270">
    <property type="term" value="F:zinc ion binding"/>
    <property type="evidence" value="ECO:0007669"/>
    <property type="project" value="InterPro"/>
</dbReference>
<dbReference type="eggNOG" id="COG0358">
    <property type="taxonomic scope" value="Bacteria"/>
</dbReference>
<sequence>MATMLENYRHRFGSAVKAQGNGFNGPCPLCGGEPGKSDRFIIWPDREHDLGHTCAVNHIPGVCYCRQCRFTGDSIKYLMEIEGLSFREACAELGISNAPVRLRHRPAPREPRAESCTFTPQAWELPTEKWVAYATKLQAEAEQEIWNHPEALKWLAARGITEEAVRTYRLGYLVGENGKAGRYRSRSALGLAPKEQDGKAMTMLFIPRGITIPLFAEDGRLINLRIRKPNADLAKEEGRKCLKYIELEGSCRRPLLLRPEAERARLSVYVIVEGELDAVLCHYATGGGIGALAVRSNTRKPDAEAHSLLEGAVRLLVALDYEDSLNGVAGLKWWMDTYPHARRWPTPEGKDPGEAYGLGVDIREWISEGLPRSVSLPDAPGSVEAFSCGRVFEGGGGETPTNSPSLEKGKGQDGCMASVKEALPAGLREAMPAYLAVNDVPPDVLHAWALWQGLPVRFIKEDGGFRWLYSHSWAKRHRDQFEAFWRFQDGSDALWDWLSAHVAAEIGAHNLLKIWG</sequence>